<accession>G9QPR8</accession>
<keyword evidence="1" id="KW-0812">Transmembrane</keyword>
<organism evidence="2 3">
    <name type="scientific">Bacillus smithii 7_3_47FAA</name>
    <dbReference type="NCBI Taxonomy" id="665952"/>
    <lineage>
        <taxon>Bacteria</taxon>
        <taxon>Bacillati</taxon>
        <taxon>Bacillota</taxon>
        <taxon>Bacilli</taxon>
        <taxon>Bacillales</taxon>
        <taxon>Bacillaceae</taxon>
        <taxon>Bacillus</taxon>
    </lineage>
</organism>
<comment type="caution">
    <text evidence="2">The sequence shown here is derived from an EMBL/GenBank/DDBJ whole genome shotgun (WGS) entry which is preliminary data.</text>
</comment>
<keyword evidence="1" id="KW-0472">Membrane</keyword>
<dbReference type="RefSeq" id="WP_003355366.1">
    <property type="nucleotide sequence ID" value="NZ_JH414764.1"/>
</dbReference>
<dbReference type="GeneID" id="87582292"/>
<evidence type="ECO:0008006" key="4">
    <source>
        <dbReference type="Google" id="ProtNLM"/>
    </source>
</evidence>
<evidence type="ECO:0000256" key="1">
    <source>
        <dbReference type="SAM" id="Phobius"/>
    </source>
</evidence>
<keyword evidence="1" id="KW-1133">Transmembrane helix</keyword>
<evidence type="ECO:0000313" key="3">
    <source>
        <dbReference type="Proteomes" id="UP000011747"/>
    </source>
</evidence>
<feature type="transmembrane region" description="Helical" evidence="1">
    <location>
        <begin position="49"/>
        <end position="72"/>
    </location>
</feature>
<protein>
    <recommendedName>
        <fullName evidence="4">DUF456 domain-containing protein</fullName>
    </recommendedName>
</protein>
<dbReference type="Pfam" id="PF04306">
    <property type="entry name" value="DUF456"/>
    <property type="match status" value="1"/>
</dbReference>
<dbReference type="EMBL" id="ACWF01000156">
    <property type="protein sequence ID" value="EHL73709.1"/>
    <property type="molecule type" value="Genomic_DNA"/>
</dbReference>
<reference evidence="2 3" key="1">
    <citation type="submission" date="2011-09" db="EMBL/GenBank/DDBJ databases">
        <title>The Genome Sequence of Bacillus smithii 7_3_47FAA.</title>
        <authorList>
            <consortium name="The Broad Institute Genome Sequencing Platform"/>
            <person name="Earl A."/>
            <person name="Ward D."/>
            <person name="Feldgarden M."/>
            <person name="Gevers D."/>
            <person name="Daigneault M."/>
            <person name="Strauss J."/>
            <person name="Allen-Vercoe E."/>
            <person name="Young S.K."/>
            <person name="Zeng Q."/>
            <person name="Gargeya S."/>
            <person name="Fitzgerald M."/>
            <person name="Haas B."/>
            <person name="Abouelleil A."/>
            <person name="Alvarado L."/>
            <person name="Arachchi H.M."/>
            <person name="Berlin A."/>
            <person name="Brown A."/>
            <person name="Chapman S.B."/>
            <person name="Chen Z."/>
            <person name="Dunbar C."/>
            <person name="Freedman E."/>
            <person name="Gearin G."/>
            <person name="Goldberg J."/>
            <person name="Griggs A."/>
            <person name="Gujja S."/>
            <person name="Heiman D."/>
            <person name="Howarth C."/>
            <person name="Larson L."/>
            <person name="Lui A."/>
            <person name="MacDonald P.J.P."/>
            <person name="Montmayeur A."/>
            <person name="Murphy C."/>
            <person name="Neiman D."/>
            <person name="Pearson M."/>
            <person name="Priest M."/>
            <person name="Roberts A."/>
            <person name="Saif S."/>
            <person name="Shea T."/>
            <person name="Shenoy N."/>
            <person name="Sisk P."/>
            <person name="Stolte C."/>
            <person name="Sykes S."/>
            <person name="Wortman J."/>
            <person name="Nusbaum C."/>
            <person name="Birren B."/>
        </authorList>
    </citation>
    <scope>NUCLEOTIDE SEQUENCE [LARGE SCALE GENOMIC DNA]</scope>
    <source>
        <strain evidence="2 3">7_3_47FAA</strain>
    </source>
</reference>
<proteinExistence type="predicted"/>
<dbReference type="Proteomes" id="UP000011747">
    <property type="component" value="Unassembled WGS sequence"/>
</dbReference>
<keyword evidence="3" id="KW-1185">Reference proteome</keyword>
<dbReference type="PATRIC" id="fig|665952.3.peg.3176"/>
<dbReference type="PANTHER" id="PTHR39165">
    <property type="entry name" value="IG HYPOTHETICAL 17883"/>
    <property type="match status" value="1"/>
</dbReference>
<gene>
    <name evidence="2" type="ORF">HMPREF1015_00285</name>
</gene>
<dbReference type="AlphaFoldDB" id="G9QPR8"/>
<feature type="transmembrane region" description="Helical" evidence="1">
    <location>
        <begin position="84"/>
        <end position="109"/>
    </location>
</feature>
<sequence>MSILFWILIWICIIIAFIGLIYPVIPGVLFLMGAFLLYGLFFSFEPFSWVFWTVQGILVVLLFLSDYMVNYFGVQKVGGSKAGIWGSTIGLILGPFVIPVFGIVIGPFLGALIGEWVFHRTSFSQAVRIALGSVVAFFASVLTKGIIQIAMIVYFFWQIH</sequence>
<dbReference type="PANTHER" id="PTHR39165:SF1">
    <property type="entry name" value="DUF456 DOMAIN-CONTAINING PROTEIN"/>
    <property type="match status" value="1"/>
</dbReference>
<name>G9QPR8_9BACI</name>
<feature type="transmembrane region" description="Helical" evidence="1">
    <location>
        <begin position="7"/>
        <end position="37"/>
    </location>
</feature>
<dbReference type="InterPro" id="IPR007403">
    <property type="entry name" value="DUF456"/>
</dbReference>
<feature type="transmembrane region" description="Helical" evidence="1">
    <location>
        <begin position="129"/>
        <end position="157"/>
    </location>
</feature>
<evidence type="ECO:0000313" key="2">
    <source>
        <dbReference type="EMBL" id="EHL73709.1"/>
    </source>
</evidence>
<dbReference type="HOGENOM" id="CLU_109297_1_0_9"/>